<dbReference type="InterPro" id="IPR043128">
    <property type="entry name" value="Rev_trsase/Diguanyl_cyclase"/>
</dbReference>
<dbReference type="SMART" id="SM00448">
    <property type="entry name" value="REC"/>
    <property type="match status" value="1"/>
</dbReference>
<dbReference type="PROSITE" id="PS50887">
    <property type="entry name" value="GGDEF"/>
    <property type="match status" value="1"/>
</dbReference>
<dbReference type="STRING" id="596152.DesU5LDRAFT_1143"/>
<dbReference type="InterPro" id="IPR029787">
    <property type="entry name" value="Nucleotide_cyclase"/>
</dbReference>
<dbReference type="Pfam" id="PF00072">
    <property type="entry name" value="Response_reg"/>
    <property type="match status" value="1"/>
</dbReference>
<comment type="catalytic activity">
    <reaction evidence="2">
        <text>2 GTP = 3',3'-c-di-GMP + 2 diphosphate</text>
        <dbReference type="Rhea" id="RHEA:24898"/>
        <dbReference type="ChEBI" id="CHEBI:33019"/>
        <dbReference type="ChEBI" id="CHEBI:37565"/>
        <dbReference type="ChEBI" id="CHEBI:58805"/>
        <dbReference type="EC" id="2.7.7.65"/>
    </reaction>
</comment>
<sequence length="369" mass="39632">MQAVTHTASGSAGLPDGAASAAAGRQWFGGTAGIGLRKHGQARLTGIGMNILIVDDSDSSRLLLSTILRGAGYVEPLCAGSAGEALALLDERCRTYDAPDVDLVLMDVVMPDMDGIDATRLIKADPRLRDIPIIIVTVKDEAASLERAFEAGAMDFLAKPVNSMELRARVRSALRLKEEMDQRKARERELEALTRKFEQLSNQDGLTGVPNRRCFEDVFRKEWLRARRDGTPLSALMIDIDCFKDYNDTYGHLQGDLCLRQVAEAIEAALKRPGDFVARYGGEEFVALLPGTDLAGALSIAGLIRSNVRAAAIEHASSRVAAIVTVSIGISGVVPNMDIEAESLLAASDAALYQAKSGGRNRVEVRPAA</sequence>
<keyword evidence="3" id="KW-0597">Phosphoprotein</keyword>
<organism evidence="7">
    <name type="scientific">Desulfovibrio sp. U5L</name>
    <dbReference type="NCBI Taxonomy" id="596152"/>
    <lineage>
        <taxon>Bacteria</taxon>
        <taxon>Pseudomonadati</taxon>
        <taxon>Thermodesulfobacteriota</taxon>
        <taxon>Desulfovibrionia</taxon>
        <taxon>Desulfovibrionales</taxon>
        <taxon>Desulfovibrionaceae</taxon>
        <taxon>Desulfovibrio</taxon>
    </lineage>
</organism>
<evidence type="ECO:0000256" key="1">
    <source>
        <dbReference type="ARBA" id="ARBA00012528"/>
    </source>
</evidence>
<dbReference type="PROSITE" id="PS50110">
    <property type="entry name" value="RESPONSE_REGULATORY"/>
    <property type="match status" value="1"/>
</dbReference>
<evidence type="ECO:0000259" key="6">
    <source>
        <dbReference type="PROSITE" id="PS50887"/>
    </source>
</evidence>
<name>I2PZ87_9BACT</name>
<reference evidence="7" key="1">
    <citation type="submission" date="2011-11" db="EMBL/GenBank/DDBJ databases">
        <title>Improved High-Quality Draft sequence of Desulfovibrio sp. U5L.</title>
        <authorList>
            <consortium name="US DOE Joint Genome Institute"/>
            <person name="Lucas S."/>
            <person name="Han J."/>
            <person name="Lapidus A."/>
            <person name="Cheng J.-F."/>
            <person name="Goodwin L."/>
            <person name="Pitluck S."/>
            <person name="Peters L."/>
            <person name="Ovchinnikova G."/>
            <person name="Held B."/>
            <person name="Detter J.C."/>
            <person name="Han C."/>
            <person name="Tapia R."/>
            <person name="Land M."/>
            <person name="Hauser L."/>
            <person name="Kyrpides N."/>
            <person name="Ivanova N."/>
            <person name="Pagani I."/>
            <person name="Gabster J."/>
            <person name="Walker C."/>
            <person name="Stolyar S."/>
            <person name="Stahl D."/>
            <person name="Arkin A."/>
            <person name="Dehal P."/>
            <person name="Hazen T."/>
            <person name="Woyke T."/>
        </authorList>
    </citation>
    <scope>NUCLEOTIDE SEQUENCE [LARGE SCALE GENOMIC DNA]</scope>
    <source>
        <strain evidence="7">U5L</strain>
    </source>
</reference>
<evidence type="ECO:0000259" key="5">
    <source>
        <dbReference type="PROSITE" id="PS50110"/>
    </source>
</evidence>
<dbReference type="eggNOG" id="COG3706">
    <property type="taxonomic scope" value="Bacteria"/>
</dbReference>
<dbReference type="GO" id="GO:0000160">
    <property type="term" value="P:phosphorelay signal transduction system"/>
    <property type="evidence" value="ECO:0007669"/>
    <property type="project" value="InterPro"/>
</dbReference>
<protein>
    <recommendedName>
        <fullName evidence="1">diguanylate cyclase</fullName>
        <ecNumber evidence="1">2.7.7.65</ecNumber>
    </recommendedName>
</protein>
<feature type="domain" description="Response regulatory" evidence="5">
    <location>
        <begin position="50"/>
        <end position="174"/>
    </location>
</feature>
<dbReference type="Gene3D" id="3.30.70.270">
    <property type="match status" value="1"/>
</dbReference>
<feature type="modified residue" description="4-aspartylphosphate" evidence="3">
    <location>
        <position position="107"/>
    </location>
</feature>
<accession>I2PZ87</accession>
<dbReference type="InterPro" id="IPR001789">
    <property type="entry name" value="Sig_transdc_resp-reg_receiver"/>
</dbReference>
<proteinExistence type="predicted"/>
<dbReference type="EC" id="2.7.7.65" evidence="1"/>
<evidence type="ECO:0000313" key="7">
    <source>
        <dbReference type="EMBL" id="EIG52843.1"/>
    </source>
</evidence>
<dbReference type="SMART" id="SM00267">
    <property type="entry name" value="GGDEF"/>
    <property type="match status" value="1"/>
</dbReference>
<dbReference type="SUPFAM" id="SSF55073">
    <property type="entry name" value="Nucleotide cyclase"/>
    <property type="match status" value="1"/>
</dbReference>
<dbReference type="Pfam" id="PF00990">
    <property type="entry name" value="GGDEF"/>
    <property type="match status" value="1"/>
</dbReference>
<dbReference type="AlphaFoldDB" id="I2PZ87"/>
<dbReference type="SUPFAM" id="SSF52172">
    <property type="entry name" value="CheY-like"/>
    <property type="match status" value="1"/>
</dbReference>
<dbReference type="CDD" id="cd01949">
    <property type="entry name" value="GGDEF"/>
    <property type="match status" value="1"/>
</dbReference>
<feature type="domain" description="GGDEF" evidence="6">
    <location>
        <begin position="231"/>
        <end position="368"/>
    </location>
</feature>
<dbReference type="GO" id="GO:0052621">
    <property type="term" value="F:diguanylate cyclase activity"/>
    <property type="evidence" value="ECO:0007669"/>
    <property type="project" value="UniProtKB-EC"/>
</dbReference>
<gene>
    <name evidence="7" type="ORF">DesU5LDRAFT_1143</name>
</gene>
<evidence type="ECO:0000256" key="4">
    <source>
        <dbReference type="SAM" id="Coils"/>
    </source>
</evidence>
<dbReference type="PANTHER" id="PTHR45138">
    <property type="entry name" value="REGULATORY COMPONENTS OF SENSORY TRANSDUCTION SYSTEM"/>
    <property type="match status" value="1"/>
</dbReference>
<dbReference type="GO" id="GO:0005886">
    <property type="term" value="C:plasma membrane"/>
    <property type="evidence" value="ECO:0007669"/>
    <property type="project" value="TreeGrafter"/>
</dbReference>
<dbReference type="NCBIfam" id="TIGR00254">
    <property type="entry name" value="GGDEF"/>
    <property type="match status" value="1"/>
</dbReference>
<dbReference type="GO" id="GO:1902201">
    <property type="term" value="P:negative regulation of bacterial-type flagellum-dependent cell motility"/>
    <property type="evidence" value="ECO:0007669"/>
    <property type="project" value="TreeGrafter"/>
</dbReference>
<feature type="coiled-coil region" evidence="4">
    <location>
        <begin position="173"/>
        <end position="203"/>
    </location>
</feature>
<dbReference type="InterPro" id="IPR000160">
    <property type="entry name" value="GGDEF_dom"/>
</dbReference>
<dbReference type="InterPro" id="IPR050469">
    <property type="entry name" value="Diguanylate_Cyclase"/>
</dbReference>
<dbReference type="HOGENOM" id="CLU_000445_11_28_7"/>
<dbReference type="GO" id="GO:0043709">
    <property type="term" value="P:cell adhesion involved in single-species biofilm formation"/>
    <property type="evidence" value="ECO:0007669"/>
    <property type="project" value="TreeGrafter"/>
</dbReference>
<keyword evidence="4" id="KW-0175">Coiled coil</keyword>
<dbReference type="PANTHER" id="PTHR45138:SF9">
    <property type="entry name" value="DIGUANYLATE CYCLASE DGCM-RELATED"/>
    <property type="match status" value="1"/>
</dbReference>
<evidence type="ECO:0000256" key="2">
    <source>
        <dbReference type="ARBA" id="ARBA00034247"/>
    </source>
</evidence>
<dbReference type="FunFam" id="3.30.70.270:FF:000001">
    <property type="entry name" value="Diguanylate cyclase domain protein"/>
    <property type="match status" value="1"/>
</dbReference>
<dbReference type="EMBL" id="JH600068">
    <property type="protein sequence ID" value="EIG52843.1"/>
    <property type="molecule type" value="Genomic_DNA"/>
</dbReference>
<dbReference type="InterPro" id="IPR011006">
    <property type="entry name" value="CheY-like_superfamily"/>
</dbReference>
<dbReference type="Gene3D" id="3.40.50.2300">
    <property type="match status" value="1"/>
</dbReference>
<evidence type="ECO:0000256" key="3">
    <source>
        <dbReference type="PROSITE-ProRule" id="PRU00169"/>
    </source>
</evidence>